<evidence type="ECO:0000313" key="1">
    <source>
        <dbReference type="EMBL" id="GFH13458.1"/>
    </source>
</evidence>
<dbReference type="Proteomes" id="UP000485058">
    <property type="component" value="Unassembled WGS sequence"/>
</dbReference>
<accession>A0A699Z1S7</accession>
<keyword evidence="2" id="KW-1185">Reference proteome</keyword>
<protein>
    <submittedName>
        <fullName evidence="1">Uncharacterized protein</fullName>
    </submittedName>
</protein>
<sequence length="181" mass="19154">MALNREGQLGCMAAMLSCIKCRPWNIVAIAPGSSPSGAVKLGQSKCSCCSCMASGGWESRLASASLETQSPSRVRAVRLGKLSSSCWARPDLHCCTVVKFCQGMGQQVGVILHVLCLRQLQGGSQLLVVINAVLCLWLPQGESQLACPRLQGCNNTGREQLVAALPAQLDAQGWDVQQAGQ</sequence>
<proteinExistence type="predicted"/>
<dbReference type="AlphaFoldDB" id="A0A699Z1S7"/>
<organism evidence="1 2">
    <name type="scientific">Haematococcus lacustris</name>
    <name type="common">Green alga</name>
    <name type="synonym">Haematococcus pluvialis</name>
    <dbReference type="NCBI Taxonomy" id="44745"/>
    <lineage>
        <taxon>Eukaryota</taxon>
        <taxon>Viridiplantae</taxon>
        <taxon>Chlorophyta</taxon>
        <taxon>core chlorophytes</taxon>
        <taxon>Chlorophyceae</taxon>
        <taxon>CS clade</taxon>
        <taxon>Chlamydomonadales</taxon>
        <taxon>Haematococcaceae</taxon>
        <taxon>Haematococcus</taxon>
    </lineage>
</organism>
<evidence type="ECO:0000313" key="2">
    <source>
        <dbReference type="Proteomes" id="UP000485058"/>
    </source>
</evidence>
<reference evidence="1 2" key="1">
    <citation type="submission" date="2020-02" db="EMBL/GenBank/DDBJ databases">
        <title>Draft genome sequence of Haematococcus lacustris strain NIES-144.</title>
        <authorList>
            <person name="Morimoto D."/>
            <person name="Nakagawa S."/>
            <person name="Yoshida T."/>
            <person name="Sawayama S."/>
        </authorList>
    </citation>
    <scope>NUCLEOTIDE SEQUENCE [LARGE SCALE GENOMIC DNA]</scope>
    <source>
        <strain evidence="1 2">NIES-144</strain>
    </source>
</reference>
<comment type="caution">
    <text evidence="1">The sequence shown here is derived from an EMBL/GenBank/DDBJ whole genome shotgun (WGS) entry which is preliminary data.</text>
</comment>
<name>A0A699Z1S7_HAELA</name>
<dbReference type="PROSITE" id="PS51257">
    <property type="entry name" value="PROKAR_LIPOPROTEIN"/>
    <property type="match status" value="1"/>
</dbReference>
<gene>
    <name evidence="1" type="ORF">HaLaN_09347</name>
</gene>
<dbReference type="EMBL" id="BLLF01000615">
    <property type="protein sequence ID" value="GFH13458.1"/>
    <property type="molecule type" value="Genomic_DNA"/>
</dbReference>